<evidence type="ECO:0000256" key="7">
    <source>
        <dbReference type="ARBA" id="ARBA00048574"/>
    </source>
</evidence>
<keyword evidence="3" id="KW-0548">Nucleotidyltransferase</keyword>
<dbReference type="Pfam" id="PF03802">
    <property type="entry name" value="CitX"/>
    <property type="match status" value="1"/>
</dbReference>
<dbReference type="GO" id="GO:0003677">
    <property type="term" value="F:DNA binding"/>
    <property type="evidence" value="ECO:0007669"/>
    <property type="project" value="UniProtKB-KW"/>
</dbReference>
<evidence type="ECO:0000256" key="2">
    <source>
        <dbReference type="ARBA" id="ARBA00022679"/>
    </source>
</evidence>
<dbReference type="PROSITE" id="PS50949">
    <property type="entry name" value="HTH_GNTR"/>
    <property type="match status" value="1"/>
</dbReference>
<proteinExistence type="predicted"/>
<comment type="catalytic activity">
    <reaction evidence="7">
        <text>apo-[citrate lyase ACP] + 2'-(5''-triphospho-alpha-D-ribosyl)-3'-dephospho-CoA = holo-[citrate lyase ACP] + diphosphate</text>
        <dbReference type="Rhea" id="RHEA:16333"/>
        <dbReference type="Rhea" id="RHEA-COMP:10157"/>
        <dbReference type="Rhea" id="RHEA-COMP:10158"/>
        <dbReference type="ChEBI" id="CHEBI:29999"/>
        <dbReference type="ChEBI" id="CHEBI:33019"/>
        <dbReference type="ChEBI" id="CHEBI:61378"/>
        <dbReference type="ChEBI" id="CHEBI:82683"/>
        <dbReference type="EC" id="2.7.7.61"/>
    </reaction>
</comment>
<dbReference type="InterPro" id="IPR005551">
    <property type="entry name" value="CitX"/>
</dbReference>
<gene>
    <name evidence="9" type="ORF">SCLAR_v1c12690</name>
</gene>
<accession>A0A2K8KIR8</accession>
<keyword evidence="10" id="KW-1185">Reference proteome</keyword>
<keyword evidence="5" id="KW-0238">DNA-binding</keyword>
<dbReference type="GO" id="GO:0003700">
    <property type="term" value="F:DNA-binding transcription factor activity"/>
    <property type="evidence" value="ECO:0007669"/>
    <property type="project" value="InterPro"/>
</dbReference>
<evidence type="ECO:0000259" key="8">
    <source>
        <dbReference type="PROSITE" id="PS50949"/>
    </source>
</evidence>
<dbReference type="PANTHER" id="PTHR43537">
    <property type="entry name" value="TRANSCRIPTIONAL REGULATOR, GNTR FAMILY"/>
    <property type="match status" value="1"/>
</dbReference>
<feature type="domain" description="HTH gntR-type" evidence="8">
    <location>
        <begin position="168"/>
        <end position="235"/>
    </location>
</feature>
<sequence length="374" mass="44191">MLEQILEARSKRTLLLESKLNSQSFIVTFGLNIPGDNKTGPKKKEFIKKYFFEYLSFMSKRFESINYDFIEDSVGYVYYIWMNDADPYEVKKMSLKFEDLIGDKSVLIDIDVYRSIFDKLSRQDLAEFPRKCFLCEQPAKVCAYKQTHSYEELLDFTEQKLNEDVKFVLPHKYILEDIVKEISQGDLQPGDRLKEIELSEKYGVSRTKIREVLKELSEYGVINLKKSMGAEIKELSKAEVIEITDLRIQIKQMLFLDVFENLDNSGFYIIKTIHSKLKKIDKANVDLVKTWNKKFYVLVFALSNKKYTKNLFRNLEIIFSHIYYQIDLKIIDGSFNMGQYHLKICECIMNKDRNNFLETLQVYFAKLKEIIINL</sequence>
<dbReference type="InterPro" id="IPR036388">
    <property type="entry name" value="WH-like_DNA-bd_sf"/>
</dbReference>
<dbReference type="PANTHER" id="PTHR43537:SF24">
    <property type="entry name" value="GLUCONATE OPERON TRANSCRIPTIONAL REPRESSOR"/>
    <property type="match status" value="1"/>
</dbReference>
<dbReference type="SMART" id="SM00345">
    <property type="entry name" value="HTH_GNTR"/>
    <property type="match status" value="1"/>
</dbReference>
<protein>
    <recommendedName>
        <fullName evidence="1">citrate lyase holo-[acyl-carrier protein] synthase</fullName>
        <ecNumber evidence="1">2.7.7.61</ecNumber>
    </recommendedName>
</protein>
<name>A0A2K8KIR8_9MOLU</name>
<dbReference type="AlphaFoldDB" id="A0A2K8KIR8"/>
<evidence type="ECO:0000313" key="10">
    <source>
        <dbReference type="Proteomes" id="UP000231179"/>
    </source>
</evidence>
<dbReference type="Pfam" id="PF00392">
    <property type="entry name" value="GntR"/>
    <property type="match status" value="1"/>
</dbReference>
<dbReference type="InterPro" id="IPR000524">
    <property type="entry name" value="Tscrpt_reg_HTH_GntR"/>
</dbReference>
<dbReference type="Gene3D" id="1.10.10.10">
    <property type="entry name" value="Winged helix-like DNA-binding domain superfamily/Winged helix DNA-binding domain"/>
    <property type="match status" value="1"/>
</dbReference>
<dbReference type="SUPFAM" id="SSF46785">
    <property type="entry name" value="Winged helix' DNA-binding domain"/>
    <property type="match status" value="1"/>
</dbReference>
<organism evidence="9 10">
    <name type="scientific">Spiroplasma clarkii</name>
    <dbReference type="NCBI Taxonomy" id="2139"/>
    <lineage>
        <taxon>Bacteria</taxon>
        <taxon>Bacillati</taxon>
        <taxon>Mycoplasmatota</taxon>
        <taxon>Mollicutes</taxon>
        <taxon>Entomoplasmatales</taxon>
        <taxon>Spiroplasmataceae</taxon>
        <taxon>Spiroplasma</taxon>
    </lineage>
</organism>
<evidence type="ECO:0000256" key="3">
    <source>
        <dbReference type="ARBA" id="ARBA00022695"/>
    </source>
</evidence>
<evidence type="ECO:0000313" key="9">
    <source>
        <dbReference type="EMBL" id="ATX71567.1"/>
    </source>
</evidence>
<evidence type="ECO:0000256" key="1">
    <source>
        <dbReference type="ARBA" id="ARBA00012524"/>
    </source>
</evidence>
<dbReference type="GO" id="GO:0050519">
    <property type="term" value="F:holo-citrate lyase synthase activity"/>
    <property type="evidence" value="ECO:0007669"/>
    <property type="project" value="UniProtKB-EC"/>
</dbReference>
<evidence type="ECO:0000256" key="5">
    <source>
        <dbReference type="ARBA" id="ARBA00023125"/>
    </source>
</evidence>
<keyword evidence="4" id="KW-0805">Transcription regulation</keyword>
<dbReference type="GO" id="GO:0051191">
    <property type="term" value="P:prosthetic group biosynthetic process"/>
    <property type="evidence" value="ECO:0007669"/>
    <property type="project" value="InterPro"/>
</dbReference>
<evidence type="ECO:0000256" key="4">
    <source>
        <dbReference type="ARBA" id="ARBA00023015"/>
    </source>
</evidence>
<reference evidence="9 10" key="1">
    <citation type="submission" date="2017-11" db="EMBL/GenBank/DDBJ databases">
        <title>Complete genome sequence of Spiroplasma clarkii CN-5 (DSM 19994).</title>
        <authorList>
            <person name="Tsai Y.-M."/>
            <person name="Chang A."/>
            <person name="Lo W.-S."/>
            <person name="Kuo C.-H."/>
        </authorList>
    </citation>
    <scope>NUCLEOTIDE SEQUENCE [LARGE SCALE GENOMIC DNA]</scope>
    <source>
        <strain evidence="9 10">CN-5</strain>
    </source>
</reference>
<dbReference type="EC" id="2.7.7.61" evidence="1"/>
<dbReference type="InterPro" id="IPR036390">
    <property type="entry name" value="WH_DNA-bd_sf"/>
</dbReference>
<keyword evidence="2" id="KW-0808">Transferase</keyword>
<dbReference type="CDD" id="cd07377">
    <property type="entry name" value="WHTH_GntR"/>
    <property type="match status" value="1"/>
</dbReference>
<dbReference type="EMBL" id="CP024870">
    <property type="protein sequence ID" value="ATX71567.1"/>
    <property type="molecule type" value="Genomic_DNA"/>
</dbReference>
<dbReference type="RefSeq" id="WP_169921866.1">
    <property type="nucleotide sequence ID" value="NZ_CP024870.1"/>
</dbReference>
<keyword evidence="6" id="KW-0804">Transcription</keyword>
<evidence type="ECO:0000256" key="6">
    <source>
        <dbReference type="ARBA" id="ARBA00023163"/>
    </source>
</evidence>
<dbReference type="Proteomes" id="UP000231179">
    <property type="component" value="Chromosome"/>
</dbReference>